<keyword evidence="5" id="KW-0067">ATP-binding</keyword>
<feature type="transmembrane region" description="Helical" evidence="6">
    <location>
        <begin position="574"/>
        <end position="593"/>
    </location>
</feature>
<dbReference type="GO" id="GO:0004674">
    <property type="term" value="F:protein serine/threonine kinase activity"/>
    <property type="evidence" value="ECO:0007669"/>
    <property type="project" value="UniProtKB-KW"/>
</dbReference>
<keyword evidence="6" id="KW-0472">Membrane</keyword>
<evidence type="ECO:0000313" key="8">
    <source>
        <dbReference type="EMBL" id="RDB59328.1"/>
    </source>
</evidence>
<dbReference type="InterPro" id="IPR008271">
    <property type="entry name" value="Ser/Thr_kinase_AS"/>
</dbReference>
<feature type="transmembrane region" description="Helical" evidence="6">
    <location>
        <begin position="507"/>
        <end position="535"/>
    </location>
</feature>
<dbReference type="PROSITE" id="PS00108">
    <property type="entry name" value="PROTEIN_KINASE_ST"/>
    <property type="match status" value="1"/>
</dbReference>
<accession>A0A369LMP1</accession>
<keyword evidence="6" id="KW-0812">Transmembrane</keyword>
<protein>
    <submittedName>
        <fullName evidence="8">Serine/threonine protein kinase</fullName>
    </submittedName>
</protein>
<keyword evidence="4 8" id="KW-0418">Kinase</keyword>
<keyword evidence="3" id="KW-0547">Nucleotide-binding</keyword>
<feature type="transmembrane region" description="Helical" evidence="6">
    <location>
        <begin position="338"/>
        <end position="366"/>
    </location>
</feature>
<comment type="caution">
    <text evidence="8">The sequence shown here is derived from an EMBL/GenBank/DDBJ whole genome shotgun (WGS) entry which is preliminary data.</text>
</comment>
<dbReference type="SMART" id="SM00220">
    <property type="entry name" value="S_TKc"/>
    <property type="match status" value="1"/>
</dbReference>
<reference evidence="8 9" key="1">
    <citation type="journal article" date="2018" name="Elife">
        <title>Discovery and characterization of a prevalent human gut bacterial enzyme sufficient for the inactivation of a family of plant toxins.</title>
        <authorList>
            <person name="Koppel N."/>
            <person name="Bisanz J.E."/>
            <person name="Pandelia M.E."/>
            <person name="Turnbaugh P.J."/>
            <person name="Balskus E.P."/>
        </authorList>
    </citation>
    <scope>NUCLEOTIDE SEQUENCE [LARGE SCALE GENOMIC DNA]</scope>
    <source>
        <strain evidence="8 9">OB21 GAM31</strain>
    </source>
</reference>
<dbReference type="CDD" id="cd14014">
    <property type="entry name" value="STKc_PknB_like"/>
    <property type="match status" value="1"/>
</dbReference>
<keyword evidence="1 8" id="KW-0723">Serine/threonine-protein kinase</keyword>
<dbReference type="SUPFAM" id="SSF56112">
    <property type="entry name" value="Protein kinase-like (PK-like)"/>
    <property type="match status" value="1"/>
</dbReference>
<dbReference type="PANTHER" id="PTHR24351">
    <property type="entry name" value="RIBOSOMAL PROTEIN S6 KINASE"/>
    <property type="match status" value="1"/>
</dbReference>
<organism evidence="8 9">
    <name type="scientific">Slackia isoflavoniconvertens</name>
    <dbReference type="NCBI Taxonomy" id="572010"/>
    <lineage>
        <taxon>Bacteria</taxon>
        <taxon>Bacillati</taxon>
        <taxon>Actinomycetota</taxon>
        <taxon>Coriobacteriia</taxon>
        <taxon>Eggerthellales</taxon>
        <taxon>Eggerthellaceae</taxon>
        <taxon>Slackia</taxon>
    </lineage>
</organism>
<dbReference type="PROSITE" id="PS50011">
    <property type="entry name" value="PROTEIN_KINASE_DOM"/>
    <property type="match status" value="1"/>
</dbReference>
<feature type="transmembrane region" description="Helical" evidence="6">
    <location>
        <begin position="372"/>
        <end position="403"/>
    </location>
</feature>
<gene>
    <name evidence="8" type="ORF">C1881_04110</name>
</gene>
<feature type="domain" description="Protein kinase" evidence="7">
    <location>
        <begin position="17"/>
        <end position="277"/>
    </location>
</feature>
<evidence type="ECO:0000313" key="9">
    <source>
        <dbReference type="Proteomes" id="UP000253975"/>
    </source>
</evidence>
<feature type="transmembrane region" description="Helical" evidence="6">
    <location>
        <begin position="466"/>
        <end position="487"/>
    </location>
</feature>
<evidence type="ECO:0000256" key="2">
    <source>
        <dbReference type="ARBA" id="ARBA00022679"/>
    </source>
</evidence>
<keyword evidence="2" id="KW-0808">Transferase</keyword>
<evidence type="ECO:0000259" key="7">
    <source>
        <dbReference type="PROSITE" id="PS50011"/>
    </source>
</evidence>
<dbReference type="EMBL" id="PPTO01000005">
    <property type="protein sequence ID" value="RDB59328.1"/>
    <property type="molecule type" value="Genomic_DNA"/>
</dbReference>
<proteinExistence type="predicted"/>
<keyword evidence="6" id="KW-1133">Transmembrane helix</keyword>
<evidence type="ECO:0000256" key="6">
    <source>
        <dbReference type="SAM" id="Phobius"/>
    </source>
</evidence>
<dbReference type="Gene3D" id="1.10.510.10">
    <property type="entry name" value="Transferase(Phosphotransferase) domain 1"/>
    <property type="match status" value="1"/>
</dbReference>
<dbReference type="Proteomes" id="UP000253975">
    <property type="component" value="Unassembled WGS sequence"/>
</dbReference>
<evidence type="ECO:0000256" key="3">
    <source>
        <dbReference type="ARBA" id="ARBA00022741"/>
    </source>
</evidence>
<dbReference type="InterPro" id="IPR011009">
    <property type="entry name" value="Kinase-like_dom_sf"/>
</dbReference>
<feature type="transmembrane region" description="Helical" evidence="6">
    <location>
        <begin position="410"/>
        <end position="428"/>
    </location>
</feature>
<feature type="transmembrane region" description="Helical" evidence="6">
    <location>
        <begin position="434"/>
        <end position="459"/>
    </location>
</feature>
<name>A0A369LMP1_9ACTN</name>
<dbReference type="Gene3D" id="3.30.200.20">
    <property type="entry name" value="Phosphorylase Kinase, domain 1"/>
    <property type="match status" value="1"/>
</dbReference>
<dbReference type="GO" id="GO:0005524">
    <property type="term" value="F:ATP binding"/>
    <property type="evidence" value="ECO:0007669"/>
    <property type="project" value="UniProtKB-KW"/>
</dbReference>
<sequence>MKTERPCGVQNLILNRYRPLEEAGAGGFATVLAAWDTRIQRRVAIKCLRLDGYASPADARSPREIPGLDEARTAAMLSDSHIVGVYDFDASGAQAYLIMEYMDGITLTELMREEGALSLDVATCVFEAVAGALETAHENQVLHLDIKPDNVLINRQGQVKVADFGLSQLSHAAGYGRAAGGTIGYMPLEQMRLEACDARTDEWALAALTYEMLVGENPFRAPGLDAAERAIEQAEVFVPSMVRGDLNEEVDEALFGALAIDRDDRFDSVELFADAMLPHMGDARRGARELAVLVGEACDDGADCDEGCGAASAFLPGRGGSHAGLCMIDRMAPRTKALVARLWAAVVCGFAAFEAAANIPACMTIAGRMEPAFWGVVGVAVAAALAWPGAGAAFAVGTLVVALALSGSPFLALALALAGVAWLVLGGARHHACANVGITAVLAGAFGFAPVVPLLAGYFLNVKHAFAATAFAVVSAFCLACAGSLDLTGWNVFAFGAMPGASAMEDAALSLVASPVVWAMAASWLVAAVVCSLLCARGNRGLAACGMLAATTILVLGVIAATRLGGADFPDVAQLAPALVAGIAMTCATAAGVPSRE</sequence>
<evidence type="ECO:0000256" key="1">
    <source>
        <dbReference type="ARBA" id="ARBA00022527"/>
    </source>
</evidence>
<dbReference type="Pfam" id="PF00069">
    <property type="entry name" value="Pkinase"/>
    <property type="match status" value="1"/>
</dbReference>
<dbReference type="InterPro" id="IPR000719">
    <property type="entry name" value="Prot_kinase_dom"/>
</dbReference>
<dbReference type="AlphaFoldDB" id="A0A369LMP1"/>
<evidence type="ECO:0000256" key="4">
    <source>
        <dbReference type="ARBA" id="ARBA00022777"/>
    </source>
</evidence>
<feature type="transmembrane region" description="Helical" evidence="6">
    <location>
        <begin position="542"/>
        <end position="562"/>
    </location>
</feature>
<evidence type="ECO:0000256" key="5">
    <source>
        <dbReference type="ARBA" id="ARBA00022840"/>
    </source>
</evidence>